<evidence type="ECO:0000256" key="2">
    <source>
        <dbReference type="ARBA" id="ARBA00022475"/>
    </source>
</evidence>
<gene>
    <name evidence="8" type="ORF">HA237_01095</name>
    <name evidence="9" type="ORF">J4224_00075</name>
</gene>
<comment type="caution">
    <text evidence="8">The sequence shown here is derived from an EMBL/GenBank/DDBJ whole genome shotgun (WGS) entry which is preliminary data.</text>
</comment>
<name>A0A7J4IUP7_9ARCH</name>
<sequence length="339" mass="38222">MFERISNSLAELTPKEFRKERIYPMLEFAGISEDFDIWLGKKILFSVLFGLIGFLLPLTFLNFFQVVFLEPYHVIFLSLFLFVLFSVLAITIFYLHLFYVIEGRSQRVEEILPDFLSLVASNIRAGMTPFSAFRQSSMDEFGPLAEEVKIATSKSLGTESFTHALRELSIRIRSRNLSETVSFFAQSIRSGGHIAKLLETTSNDLRRNQALKKELQSSTRMYVLFVVFVVLVATPLLLSVSVLFLEMINQVQSQITVAPTAVGQIGFLSSELLVSTDFMRLIAFFLLAVNSFMGSLFIGLLETGKEKLGLRYFPLMVIVSFALFFVSTAVLSGILKLTA</sequence>
<evidence type="ECO:0000313" key="8">
    <source>
        <dbReference type="EMBL" id="HIH07945.1"/>
    </source>
</evidence>
<feature type="domain" description="Type II secretion system protein GspF" evidence="7">
    <location>
        <begin position="115"/>
        <end position="240"/>
    </location>
</feature>
<evidence type="ECO:0000256" key="5">
    <source>
        <dbReference type="ARBA" id="ARBA00023136"/>
    </source>
</evidence>
<evidence type="ECO:0000256" key="4">
    <source>
        <dbReference type="ARBA" id="ARBA00022989"/>
    </source>
</evidence>
<evidence type="ECO:0000313" key="10">
    <source>
        <dbReference type="Proteomes" id="UP000577419"/>
    </source>
</evidence>
<feature type="transmembrane region" description="Helical" evidence="6">
    <location>
        <begin position="74"/>
        <end position="97"/>
    </location>
</feature>
<evidence type="ECO:0000256" key="6">
    <source>
        <dbReference type="SAM" id="Phobius"/>
    </source>
</evidence>
<comment type="subcellular location">
    <subcellularLocation>
        <location evidence="1">Cell membrane</location>
        <topology evidence="1">Multi-pass membrane protein</topology>
    </subcellularLocation>
</comment>
<dbReference type="Pfam" id="PF00482">
    <property type="entry name" value="T2SSF"/>
    <property type="match status" value="1"/>
</dbReference>
<dbReference type="EMBL" id="DUFG01000006">
    <property type="protein sequence ID" value="HIH07945.1"/>
    <property type="molecule type" value="Genomic_DNA"/>
</dbReference>
<keyword evidence="5 6" id="KW-0472">Membrane</keyword>
<feature type="transmembrane region" description="Helical" evidence="6">
    <location>
        <begin position="278"/>
        <end position="301"/>
    </location>
</feature>
<keyword evidence="4 6" id="KW-1133">Transmembrane helix</keyword>
<dbReference type="Proteomes" id="UP000577419">
    <property type="component" value="Unassembled WGS sequence"/>
</dbReference>
<dbReference type="InterPro" id="IPR018076">
    <property type="entry name" value="T2SS_GspF_dom"/>
</dbReference>
<proteinExistence type="predicted"/>
<protein>
    <submittedName>
        <fullName evidence="9">Type II secretion system F family protein</fullName>
    </submittedName>
</protein>
<evidence type="ECO:0000313" key="9">
    <source>
        <dbReference type="EMBL" id="MBS3058808.1"/>
    </source>
</evidence>
<evidence type="ECO:0000256" key="1">
    <source>
        <dbReference type="ARBA" id="ARBA00004651"/>
    </source>
</evidence>
<evidence type="ECO:0000256" key="3">
    <source>
        <dbReference type="ARBA" id="ARBA00022692"/>
    </source>
</evidence>
<keyword evidence="2" id="KW-1003">Cell membrane</keyword>
<feature type="transmembrane region" description="Helical" evidence="6">
    <location>
        <begin position="313"/>
        <end position="335"/>
    </location>
</feature>
<accession>A0A7J4IUP7</accession>
<reference evidence="9" key="2">
    <citation type="submission" date="2021-03" db="EMBL/GenBank/DDBJ databases">
        <authorList>
            <person name="Jaffe A."/>
        </authorList>
    </citation>
    <scope>NUCLEOTIDE SEQUENCE</scope>
    <source>
        <strain evidence="9">RIFCSPHIGHO2_01_FULL_GW2011_AR10_43_9</strain>
    </source>
</reference>
<evidence type="ECO:0000259" key="7">
    <source>
        <dbReference type="Pfam" id="PF00482"/>
    </source>
</evidence>
<dbReference type="PANTHER" id="PTHR35402">
    <property type="entry name" value="INTEGRAL MEMBRANE PROTEIN-RELATED"/>
    <property type="match status" value="1"/>
</dbReference>
<feature type="transmembrane region" description="Helical" evidence="6">
    <location>
        <begin position="43"/>
        <end position="68"/>
    </location>
</feature>
<dbReference type="AlphaFoldDB" id="A0A7J4IUP7"/>
<keyword evidence="3 6" id="KW-0812">Transmembrane</keyword>
<dbReference type="PANTHER" id="PTHR35402:SF1">
    <property type="entry name" value="TYPE II SECRETION SYSTEM PROTEIN GSPF DOMAIN-CONTAINING PROTEIN"/>
    <property type="match status" value="1"/>
</dbReference>
<dbReference type="GO" id="GO:0005886">
    <property type="term" value="C:plasma membrane"/>
    <property type="evidence" value="ECO:0007669"/>
    <property type="project" value="UniProtKB-SubCell"/>
</dbReference>
<dbReference type="InterPro" id="IPR056569">
    <property type="entry name" value="ArlJ-like"/>
</dbReference>
<reference evidence="10" key="1">
    <citation type="journal article" date="2020" name="bioRxiv">
        <title>A rank-normalized archaeal taxonomy based on genome phylogeny resolves widespread incomplete and uneven classifications.</title>
        <authorList>
            <person name="Rinke C."/>
            <person name="Chuvochina M."/>
            <person name="Mussig A.J."/>
            <person name="Chaumeil P.-A."/>
            <person name="Waite D.W."/>
            <person name="Whitman W.B."/>
            <person name="Parks D.H."/>
            <person name="Hugenholtz P."/>
        </authorList>
    </citation>
    <scope>NUCLEOTIDE SEQUENCE [LARGE SCALE GENOMIC DNA]</scope>
</reference>
<feature type="transmembrane region" description="Helical" evidence="6">
    <location>
        <begin position="222"/>
        <end position="245"/>
    </location>
</feature>
<dbReference type="EMBL" id="JAGVWF010000001">
    <property type="protein sequence ID" value="MBS3058808.1"/>
    <property type="molecule type" value="Genomic_DNA"/>
</dbReference>
<dbReference type="Proteomes" id="UP000683213">
    <property type="component" value="Unassembled WGS sequence"/>
</dbReference>
<organism evidence="8 10">
    <name type="scientific">Candidatus Iainarchaeum sp</name>
    <dbReference type="NCBI Taxonomy" id="3101447"/>
    <lineage>
        <taxon>Archaea</taxon>
        <taxon>Candidatus Iainarchaeota</taxon>
        <taxon>Candidatus Iainarchaeia</taxon>
        <taxon>Candidatus Iainarchaeales</taxon>
        <taxon>Candidatus Iainarchaeaceae</taxon>
        <taxon>Candidatus Iainarchaeum</taxon>
    </lineage>
</organism>
<reference evidence="9" key="3">
    <citation type="submission" date="2021-05" db="EMBL/GenBank/DDBJ databases">
        <title>Protein family content uncovers lineage relationships and bacterial pathway maintenance mechanisms in DPANN archaea.</title>
        <authorList>
            <person name="Castelle C.J."/>
            <person name="Meheust R."/>
            <person name="Jaffe A.L."/>
            <person name="Seitz K."/>
            <person name="Gong X."/>
            <person name="Baker B.J."/>
            <person name="Banfield J.F."/>
        </authorList>
    </citation>
    <scope>NUCLEOTIDE SEQUENCE</scope>
    <source>
        <strain evidence="9">RIFCSPHIGHO2_01_FULL_GW2011_AR10_43_9</strain>
    </source>
</reference>